<dbReference type="InterPro" id="IPR051788">
    <property type="entry name" value="MFS_Transporter"/>
</dbReference>
<sequence length="401" mass="43374">MKRFVWASYGMYSLGGMAGVLFGAIMPQLLQHYAVSYTTGGFIVFLQAVGFMSGVPLVSFLMGRSHYRHILIASAAVVAIAQLGMLTLPPIELVYVLAILNGIGISAVETAVASYIMEAFIGQRAVFMSRLEVAYGLGALGMPLLASAVIVWDAWRIAFLIIGGFALLLVWLWNTVTYALEDAQGGVQLDARTAAPPNFSTRRSKYAVLSFFLFMIFVYVGVEGSLNSFLSSIFVTYLDALPYYASLSVSVFWLAMVLGRLAIGWVAQHLNYERYLLYSILASLLSLIGLSQVQHQFAGFVVIFSLGVAMSAVYSITMVYANHTFPGMERTVTSLVTAFAGIGGAVFPAVVGYAMDHLSPASILWLFIGFAGLLLGALLAIFKALHALRRRALSPAVDVQS</sequence>
<dbReference type="GO" id="GO:0022857">
    <property type="term" value="F:transmembrane transporter activity"/>
    <property type="evidence" value="ECO:0007669"/>
    <property type="project" value="InterPro"/>
</dbReference>
<dbReference type="AlphaFoldDB" id="A0A2W1NLG3"/>
<dbReference type="PANTHER" id="PTHR23514:SF3">
    <property type="entry name" value="BYPASS OF STOP CODON PROTEIN 6"/>
    <property type="match status" value="1"/>
</dbReference>
<dbReference type="InterPro" id="IPR036259">
    <property type="entry name" value="MFS_trans_sf"/>
</dbReference>
<dbReference type="OrthoDB" id="1674541at2"/>
<evidence type="ECO:0000256" key="1">
    <source>
        <dbReference type="ARBA" id="ARBA00004651"/>
    </source>
</evidence>
<dbReference type="RefSeq" id="WP_089201017.1">
    <property type="nucleotide sequence ID" value="NZ_NHRJ02000012.1"/>
</dbReference>
<dbReference type="Proteomes" id="UP000214746">
    <property type="component" value="Unassembled WGS sequence"/>
</dbReference>
<comment type="caution">
    <text evidence="9">The sequence shown here is derived from an EMBL/GenBank/DDBJ whole genome shotgun (WGS) entry which is preliminary data.</text>
</comment>
<feature type="transmembrane region" description="Helical" evidence="7">
    <location>
        <begin position="361"/>
        <end position="382"/>
    </location>
</feature>
<proteinExistence type="inferred from homology"/>
<dbReference type="PROSITE" id="PS50850">
    <property type="entry name" value="MFS"/>
    <property type="match status" value="1"/>
</dbReference>
<keyword evidence="3" id="KW-0813">Transport</keyword>
<feature type="transmembrane region" description="Helical" evidence="7">
    <location>
        <begin position="42"/>
        <end position="63"/>
    </location>
</feature>
<feature type="transmembrane region" description="Helical" evidence="7">
    <location>
        <begin position="70"/>
        <end position="88"/>
    </location>
</feature>
<dbReference type="PANTHER" id="PTHR23514">
    <property type="entry name" value="BYPASS OF STOP CODON PROTEIN 6"/>
    <property type="match status" value="1"/>
</dbReference>
<dbReference type="Pfam" id="PF07690">
    <property type="entry name" value="MFS_1"/>
    <property type="match status" value="1"/>
</dbReference>
<protein>
    <submittedName>
        <fullName evidence="9">MFS transporter</fullName>
    </submittedName>
</protein>
<evidence type="ECO:0000256" key="6">
    <source>
        <dbReference type="ARBA" id="ARBA00023136"/>
    </source>
</evidence>
<feature type="transmembrane region" description="Helical" evidence="7">
    <location>
        <begin position="94"/>
        <end position="121"/>
    </location>
</feature>
<accession>A0A2W1NLG3</accession>
<evidence type="ECO:0000256" key="7">
    <source>
        <dbReference type="SAM" id="Phobius"/>
    </source>
</evidence>
<evidence type="ECO:0000256" key="4">
    <source>
        <dbReference type="ARBA" id="ARBA00022692"/>
    </source>
</evidence>
<dbReference type="InterPro" id="IPR011701">
    <property type="entry name" value="MFS"/>
</dbReference>
<evidence type="ECO:0000313" key="9">
    <source>
        <dbReference type="EMBL" id="PZE19843.1"/>
    </source>
</evidence>
<feature type="transmembrane region" description="Helical" evidence="7">
    <location>
        <begin position="242"/>
        <end position="263"/>
    </location>
</feature>
<feature type="transmembrane region" description="Helical" evidence="7">
    <location>
        <begin position="206"/>
        <end position="222"/>
    </location>
</feature>
<dbReference type="Gene3D" id="1.20.1250.20">
    <property type="entry name" value="MFS general substrate transporter like domains"/>
    <property type="match status" value="2"/>
</dbReference>
<evidence type="ECO:0000256" key="3">
    <source>
        <dbReference type="ARBA" id="ARBA00022448"/>
    </source>
</evidence>
<evidence type="ECO:0000256" key="5">
    <source>
        <dbReference type="ARBA" id="ARBA00022989"/>
    </source>
</evidence>
<evidence type="ECO:0000313" key="10">
    <source>
        <dbReference type="Proteomes" id="UP000214746"/>
    </source>
</evidence>
<evidence type="ECO:0000259" key="8">
    <source>
        <dbReference type="PROSITE" id="PS50850"/>
    </source>
</evidence>
<keyword evidence="4 7" id="KW-0812">Transmembrane</keyword>
<feature type="transmembrane region" description="Helical" evidence="7">
    <location>
        <begin position="12"/>
        <end position="30"/>
    </location>
</feature>
<feature type="domain" description="Major facilitator superfamily (MFS) profile" evidence="8">
    <location>
        <begin position="3"/>
        <end position="389"/>
    </location>
</feature>
<feature type="transmembrane region" description="Helical" evidence="7">
    <location>
        <begin position="332"/>
        <end position="355"/>
    </location>
</feature>
<feature type="transmembrane region" description="Helical" evidence="7">
    <location>
        <begin position="297"/>
        <end position="320"/>
    </location>
</feature>
<name>A0A2W1NLG3_PAEXE</name>
<dbReference type="EMBL" id="NHRJ02000012">
    <property type="protein sequence ID" value="PZE19843.1"/>
    <property type="molecule type" value="Genomic_DNA"/>
</dbReference>
<keyword evidence="5 7" id="KW-1133">Transmembrane helix</keyword>
<gene>
    <name evidence="9" type="ORF">CBW46_016060</name>
</gene>
<comment type="similarity">
    <text evidence="2">Belongs to the major facilitator superfamily.</text>
</comment>
<organism evidence="9 10">
    <name type="scientific">Paenibacillus xerothermodurans</name>
    <dbReference type="NCBI Taxonomy" id="1977292"/>
    <lineage>
        <taxon>Bacteria</taxon>
        <taxon>Bacillati</taxon>
        <taxon>Bacillota</taxon>
        <taxon>Bacilli</taxon>
        <taxon>Bacillales</taxon>
        <taxon>Paenibacillaceae</taxon>
        <taxon>Paenibacillus</taxon>
    </lineage>
</organism>
<feature type="transmembrane region" description="Helical" evidence="7">
    <location>
        <begin position="133"/>
        <end position="152"/>
    </location>
</feature>
<feature type="transmembrane region" description="Helical" evidence="7">
    <location>
        <begin position="275"/>
        <end position="291"/>
    </location>
</feature>
<feature type="transmembrane region" description="Helical" evidence="7">
    <location>
        <begin position="158"/>
        <end position="180"/>
    </location>
</feature>
<evidence type="ECO:0000256" key="2">
    <source>
        <dbReference type="ARBA" id="ARBA00008335"/>
    </source>
</evidence>
<dbReference type="GO" id="GO:0005886">
    <property type="term" value="C:plasma membrane"/>
    <property type="evidence" value="ECO:0007669"/>
    <property type="project" value="UniProtKB-SubCell"/>
</dbReference>
<dbReference type="InterPro" id="IPR020846">
    <property type="entry name" value="MFS_dom"/>
</dbReference>
<reference evidence="9" key="1">
    <citation type="submission" date="2018-06" db="EMBL/GenBank/DDBJ databases">
        <title>Paenibacillus xerothermodurans sp. nov. an extremely dry heat resistant spore forming bacterium isolated from the soil of Cape Canaveral, Florida.</title>
        <authorList>
            <person name="Seuylemezian A."/>
            <person name="Kaur N."/>
            <person name="Patil P."/>
            <person name="Patil P."/>
            <person name="Mayilraj S."/>
            <person name="Vaishampayan P."/>
        </authorList>
    </citation>
    <scope>NUCLEOTIDE SEQUENCE [LARGE SCALE GENOMIC DNA]</scope>
    <source>
        <strain evidence="9">ATCC 27380</strain>
    </source>
</reference>
<keyword evidence="6 7" id="KW-0472">Membrane</keyword>
<dbReference type="SUPFAM" id="SSF103473">
    <property type="entry name" value="MFS general substrate transporter"/>
    <property type="match status" value="1"/>
</dbReference>
<comment type="subcellular location">
    <subcellularLocation>
        <location evidence="1">Cell membrane</location>
        <topology evidence="1">Multi-pass membrane protein</topology>
    </subcellularLocation>
</comment>
<keyword evidence="10" id="KW-1185">Reference proteome</keyword>